<proteinExistence type="predicted"/>
<evidence type="ECO:0000313" key="1">
    <source>
        <dbReference type="EMBL" id="TYI41440.1"/>
    </source>
</evidence>
<reference evidence="1 2" key="1">
    <citation type="submission" date="2019-07" db="EMBL/GenBank/DDBJ databases">
        <title>WGS assembly of Gossypium tomentosum.</title>
        <authorList>
            <person name="Chen Z.J."/>
            <person name="Sreedasyam A."/>
            <person name="Ando A."/>
            <person name="Song Q."/>
            <person name="De L."/>
            <person name="Hulse-Kemp A."/>
            <person name="Ding M."/>
            <person name="Ye W."/>
            <person name="Kirkbride R."/>
            <person name="Jenkins J."/>
            <person name="Plott C."/>
            <person name="Lovell J."/>
            <person name="Lin Y.-M."/>
            <person name="Vaughn R."/>
            <person name="Liu B."/>
            <person name="Li W."/>
            <person name="Simpson S."/>
            <person name="Scheffler B."/>
            <person name="Saski C."/>
            <person name="Grover C."/>
            <person name="Hu G."/>
            <person name="Conover J."/>
            <person name="Carlson J."/>
            <person name="Shu S."/>
            <person name="Boston L."/>
            <person name="Williams M."/>
            <person name="Peterson D."/>
            <person name="Mcgee K."/>
            <person name="Jones D."/>
            <person name="Wendel J."/>
            <person name="Stelly D."/>
            <person name="Grimwood J."/>
            <person name="Schmutz J."/>
        </authorList>
    </citation>
    <scope>NUCLEOTIDE SEQUENCE [LARGE SCALE GENOMIC DNA]</scope>
    <source>
        <strain evidence="1">7179.01</strain>
    </source>
</reference>
<organism evidence="1 2">
    <name type="scientific">Gossypium tomentosum</name>
    <name type="common">Hawaiian cotton</name>
    <name type="synonym">Gossypium sandvicense</name>
    <dbReference type="NCBI Taxonomy" id="34277"/>
    <lineage>
        <taxon>Eukaryota</taxon>
        <taxon>Viridiplantae</taxon>
        <taxon>Streptophyta</taxon>
        <taxon>Embryophyta</taxon>
        <taxon>Tracheophyta</taxon>
        <taxon>Spermatophyta</taxon>
        <taxon>Magnoliopsida</taxon>
        <taxon>eudicotyledons</taxon>
        <taxon>Gunneridae</taxon>
        <taxon>Pentapetalae</taxon>
        <taxon>rosids</taxon>
        <taxon>malvids</taxon>
        <taxon>Malvales</taxon>
        <taxon>Malvaceae</taxon>
        <taxon>Malvoideae</taxon>
        <taxon>Gossypium</taxon>
    </lineage>
</organism>
<sequence>MASMAQLKNFVAEADNKMGAYEEDEYAGIMSRWDELATEDNGENDEDEDANASERDGVKVLFKCRGTLVSFFPTFHGLCNYS</sequence>
<protein>
    <submittedName>
        <fullName evidence="1">Uncharacterized protein</fullName>
    </submittedName>
</protein>
<dbReference type="AlphaFoldDB" id="A0A5D2RNM0"/>
<dbReference type="Proteomes" id="UP000322667">
    <property type="component" value="Chromosome A01"/>
</dbReference>
<keyword evidence="2" id="KW-1185">Reference proteome</keyword>
<gene>
    <name evidence="1" type="ORF">ES332_A01G021400v1</name>
</gene>
<evidence type="ECO:0000313" key="2">
    <source>
        <dbReference type="Proteomes" id="UP000322667"/>
    </source>
</evidence>
<name>A0A5D2RNM0_GOSTO</name>
<dbReference type="EMBL" id="CM017610">
    <property type="protein sequence ID" value="TYI41440.1"/>
    <property type="molecule type" value="Genomic_DNA"/>
</dbReference>
<dbReference type="EMBL" id="CM017610">
    <property type="protein sequence ID" value="TYI41441.1"/>
    <property type="molecule type" value="Genomic_DNA"/>
</dbReference>
<accession>A0A5D2RNM0</accession>